<evidence type="ECO:0000259" key="4">
    <source>
        <dbReference type="PROSITE" id="PS50887"/>
    </source>
</evidence>
<evidence type="ECO:0000256" key="1">
    <source>
        <dbReference type="ARBA" id="ARBA00012528"/>
    </source>
</evidence>
<keyword evidence="3" id="KW-0812">Transmembrane</keyword>
<dbReference type="NCBIfam" id="TIGR00254">
    <property type="entry name" value="GGDEF"/>
    <property type="match status" value="1"/>
</dbReference>
<dbReference type="EC" id="2.7.7.65" evidence="1"/>
<keyword evidence="3" id="KW-1133">Transmembrane helix</keyword>
<feature type="domain" description="GGDEF" evidence="4">
    <location>
        <begin position="261"/>
        <end position="411"/>
    </location>
</feature>
<feature type="transmembrane region" description="Helical" evidence="3">
    <location>
        <begin position="123"/>
        <end position="139"/>
    </location>
</feature>
<reference evidence="5 6" key="1">
    <citation type="submission" date="2022-12" db="EMBL/GenBank/DDBJ databases">
        <title>Polyphasic characterization of Geotalea uranireducens NIT-SL11 newly isolated from a complex of sewage sludge and microbially reduced graphene oxide.</title>
        <authorList>
            <person name="Xie L."/>
            <person name="Yoshida N."/>
            <person name="Meng L."/>
        </authorList>
    </citation>
    <scope>NUCLEOTIDE SEQUENCE [LARGE SCALE GENOMIC DNA]</scope>
    <source>
        <strain evidence="5 6">NIT-SL11</strain>
    </source>
</reference>
<feature type="transmembrane region" description="Helical" evidence="3">
    <location>
        <begin position="41"/>
        <end position="58"/>
    </location>
</feature>
<dbReference type="InterPro" id="IPR043128">
    <property type="entry name" value="Rev_trsase/Diguanyl_cyclase"/>
</dbReference>
<keyword evidence="3" id="KW-0472">Membrane</keyword>
<dbReference type="EMBL" id="AP027151">
    <property type="protein sequence ID" value="BDV44144.1"/>
    <property type="molecule type" value="Genomic_DNA"/>
</dbReference>
<name>A0ABM8ENG9_9BACT</name>
<evidence type="ECO:0000313" key="5">
    <source>
        <dbReference type="EMBL" id="BDV44144.1"/>
    </source>
</evidence>
<dbReference type="PANTHER" id="PTHR45138:SF9">
    <property type="entry name" value="DIGUANYLATE CYCLASE DGCM-RELATED"/>
    <property type="match status" value="1"/>
</dbReference>
<feature type="transmembrane region" description="Helical" evidence="3">
    <location>
        <begin position="193"/>
        <end position="209"/>
    </location>
</feature>
<evidence type="ECO:0000256" key="2">
    <source>
        <dbReference type="ARBA" id="ARBA00034247"/>
    </source>
</evidence>
<accession>A0ABM8ENG9</accession>
<dbReference type="Pfam" id="PF00990">
    <property type="entry name" value="GGDEF"/>
    <property type="match status" value="2"/>
</dbReference>
<comment type="catalytic activity">
    <reaction evidence="2">
        <text>2 GTP = 3',3'-c-di-GMP + 2 diphosphate</text>
        <dbReference type="Rhea" id="RHEA:24898"/>
        <dbReference type="ChEBI" id="CHEBI:33019"/>
        <dbReference type="ChEBI" id="CHEBI:37565"/>
        <dbReference type="ChEBI" id="CHEBI:58805"/>
        <dbReference type="EC" id="2.7.7.65"/>
    </reaction>
</comment>
<dbReference type="InterPro" id="IPR029787">
    <property type="entry name" value="Nucleotide_cyclase"/>
</dbReference>
<feature type="transmembrane region" description="Helical" evidence="3">
    <location>
        <begin position="63"/>
        <end position="81"/>
    </location>
</feature>
<dbReference type="CDD" id="cd01949">
    <property type="entry name" value="GGDEF"/>
    <property type="match status" value="1"/>
</dbReference>
<dbReference type="PROSITE" id="PS50887">
    <property type="entry name" value="GGDEF"/>
    <property type="match status" value="1"/>
</dbReference>
<feature type="transmembrane region" description="Helical" evidence="3">
    <location>
        <begin position="87"/>
        <end position="111"/>
    </location>
</feature>
<gene>
    <name evidence="5" type="ORF">GURASL_30670</name>
</gene>
<dbReference type="Proteomes" id="UP001317705">
    <property type="component" value="Chromosome"/>
</dbReference>
<keyword evidence="6" id="KW-1185">Reference proteome</keyword>
<dbReference type="Gene3D" id="3.30.70.270">
    <property type="match status" value="1"/>
</dbReference>
<dbReference type="RefSeq" id="WP_282000250.1">
    <property type="nucleotide sequence ID" value="NZ_AP027151.1"/>
</dbReference>
<feature type="transmembrane region" description="Helical" evidence="3">
    <location>
        <begin position="159"/>
        <end position="181"/>
    </location>
</feature>
<sequence>MNTLSAKSIFILVIPAALLAATFWLLPRAAALPAGEQQLLPSLPYAAMALGMILSIHFHRGRAFFALLLLAGAYWTFRNHLPTLPAGITATVLFQALCILVPFNFALLALMRERGIITVAGRLRLVFLVLQALAVGWLSEPGHVAAQQFLGQRFFAGGLPGTLHLPQTALPVLGIAALVIASCACRRQSPIDSSLLGALLAFAVAANHLDIAHVTPVFMTAAAVILSFGILKDSYNMAFRDDLTGLPSRRALNEQLTWLGRHYAVAMVDVDNFKKFNDTYGHDVGDQVLRMVAGKLRSVGGSGRAFRYGGEEFTILFPRRTKDEVVAYLEELRCTIADYEMRLRGDDRPNSRREGMKRRTATLRSRGAVSVTVSIGVAESGGPLRRPADVVKAADQALYRAKNRGRNLVST</sequence>
<protein>
    <recommendedName>
        <fullName evidence="1">diguanylate cyclase</fullName>
        <ecNumber evidence="1">2.7.7.65</ecNumber>
    </recommendedName>
</protein>
<dbReference type="SMART" id="SM00267">
    <property type="entry name" value="GGDEF"/>
    <property type="match status" value="1"/>
</dbReference>
<evidence type="ECO:0000313" key="6">
    <source>
        <dbReference type="Proteomes" id="UP001317705"/>
    </source>
</evidence>
<dbReference type="InterPro" id="IPR000160">
    <property type="entry name" value="GGDEF_dom"/>
</dbReference>
<dbReference type="PANTHER" id="PTHR45138">
    <property type="entry name" value="REGULATORY COMPONENTS OF SENSORY TRANSDUCTION SYSTEM"/>
    <property type="match status" value="1"/>
</dbReference>
<feature type="transmembrane region" description="Helical" evidence="3">
    <location>
        <begin position="215"/>
        <end position="231"/>
    </location>
</feature>
<organism evidence="5 6">
    <name type="scientific">Geotalea uraniireducens</name>
    <dbReference type="NCBI Taxonomy" id="351604"/>
    <lineage>
        <taxon>Bacteria</taxon>
        <taxon>Pseudomonadati</taxon>
        <taxon>Thermodesulfobacteriota</taxon>
        <taxon>Desulfuromonadia</taxon>
        <taxon>Geobacterales</taxon>
        <taxon>Geobacteraceae</taxon>
        <taxon>Geotalea</taxon>
    </lineage>
</organism>
<evidence type="ECO:0000256" key="3">
    <source>
        <dbReference type="SAM" id="Phobius"/>
    </source>
</evidence>
<dbReference type="SUPFAM" id="SSF55073">
    <property type="entry name" value="Nucleotide cyclase"/>
    <property type="match status" value="1"/>
</dbReference>
<proteinExistence type="predicted"/>
<dbReference type="InterPro" id="IPR050469">
    <property type="entry name" value="Diguanylate_Cyclase"/>
</dbReference>